<keyword evidence="1" id="KW-0812">Transmembrane</keyword>
<feature type="domain" description="Phosphatidic acid phosphatase type 2/haloperoxidase" evidence="2">
    <location>
        <begin position="59"/>
        <end position="175"/>
    </location>
</feature>
<feature type="transmembrane region" description="Helical" evidence="1">
    <location>
        <begin position="107"/>
        <end position="128"/>
    </location>
</feature>
<dbReference type="SMART" id="SM00014">
    <property type="entry name" value="acidPPc"/>
    <property type="match status" value="1"/>
</dbReference>
<reference evidence="3 4" key="1">
    <citation type="submission" date="2022-01" db="EMBL/GenBank/DDBJ databases">
        <title>Mariniradius saccharolyticus sp. nov., isolated from sediment of a river.</title>
        <authorList>
            <person name="Liu H."/>
        </authorList>
    </citation>
    <scope>NUCLEOTIDE SEQUENCE [LARGE SCALE GENOMIC DNA]</scope>
    <source>
        <strain evidence="3 4">RY-2</strain>
    </source>
</reference>
<dbReference type="InterPro" id="IPR036938">
    <property type="entry name" value="PAP2/HPO_sf"/>
</dbReference>
<evidence type="ECO:0000313" key="4">
    <source>
        <dbReference type="Proteomes" id="UP001201449"/>
    </source>
</evidence>
<gene>
    <name evidence="3" type="ORF">L0U89_08410</name>
</gene>
<dbReference type="PANTHER" id="PTHR14969:SF13">
    <property type="entry name" value="AT30094P"/>
    <property type="match status" value="1"/>
</dbReference>
<dbReference type="SUPFAM" id="SSF48317">
    <property type="entry name" value="Acid phosphatase/Vanadium-dependent haloperoxidase"/>
    <property type="match status" value="1"/>
</dbReference>
<keyword evidence="1" id="KW-0472">Membrane</keyword>
<feature type="transmembrane region" description="Helical" evidence="1">
    <location>
        <begin position="135"/>
        <end position="154"/>
    </location>
</feature>
<dbReference type="PANTHER" id="PTHR14969">
    <property type="entry name" value="SPHINGOSINE-1-PHOSPHATE PHOSPHOHYDROLASE"/>
    <property type="match status" value="1"/>
</dbReference>
<dbReference type="EMBL" id="JAKEVZ010000005">
    <property type="protein sequence ID" value="MCF1751090.1"/>
    <property type="molecule type" value="Genomic_DNA"/>
</dbReference>
<protein>
    <submittedName>
        <fullName evidence="3">Phosphatase PAP2 family protein</fullName>
    </submittedName>
</protein>
<dbReference type="Gene3D" id="1.20.144.10">
    <property type="entry name" value="Phosphatidic acid phosphatase type 2/haloperoxidase"/>
    <property type="match status" value="2"/>
</dbReference>
<proteinExistence type="predicted"/>
<feature type="transmembrane region" description="Helical" evidence="1">
    <location>
        <begin position="160"/>
        <end position="178"/>
    </location>
</feature>
<evidence type="ECO:0000313" key="3">
    <source>
        <dbReference type="EMBL" id="MCF1751090.1"/>
    </source>
</evidence>
<accession>A0ABS9BSQ6</accession>
<organism evidence="3 4">
    <name type="scientific">Mariniradius sediminis</name>
    <dbReference type="NCBI Taxonomy" id="2909237"/>
    <lineage>
        <taxon>Bacteria</taxon>
        <taxon>Pseudomonadati</taxon>
        <taxon>Bacteroidota</taxon>
        <taxon>Cytophagia</taxon>
        <taxon>Cytophagales</taxon>
        <taxon>Cyclobacteriaceae</taxon>
        <taxon>Mariniradius</taxon>
    </lineage>
</organism>
<evidence type="ECO:0000259" key="2">
    <source>
        <dbReference type="SMART" id="SM00014"/>
    </source>
</evidence>
<keyword evidence="1" id="KW-1133">Transmembrane helix</keyword>
<dbReference type="Proteomes" id="UP001201449">
    <property type="component" value="Unassembled WGS sequence"/>
</dbReference>
<comment type="caution">
    <text evidence="3">The sequence shown here is derived from an EMBL/GenBank/DDBJ whole genome shotgun (WGS) entry which is preliminary data.</text>
</comment>
<dbReference type="Pfam" id="PF01569">
    <property type="entry name" value="PAP2"/>
    <property type="match status" value="1"/>
</dbReference>
<feature type="transmembrane region" description="Helical" evidence="1">
    <location>
        <begin position="43"/>
        <end position="70"/>
    </location>
</feature>
<evidence type="ECO:0000256" key="1">
    <source>
        <dbReference type="SAM" id="Phobius"/>
    </source>
</evidence>
<dbReference type="RefSeq" id="WP_234861126.1">
    <property type="nucleotide sequence ID" value="NZ_JAKEVZ010000005.1"/>
</dbReference>
<dbReference type="InterPro" id="IPR000326">
    <property type="entry name" value="PAP2/HPO"/>
</dbReference>
<name>A0ABS9BSQ6_9BACT</name>
<dbReference type="CDD" id="cd03395">
    <property type="entry name" value="PAP2_like_4"/>
    <property type="match status" value="1"/>
</dbReference>
<keyword evidence="4" id="KW-1185">Reference proteome</keyword>
<sequence length="191" mass="21902">MLDQIAKWDEELFLWLNGFHVDFLDPVMLFLTKTYPWIPMYAFLLFLVFKTYGKASWWVVLAIGLTILLADQTASGLMKPFFARLRPCHEPMLEGMMYNYGGCWGRFGFVSSHAANSFAVATLMTLTLGQQYPKIKWLFLWAGIFTYTRIYLGVHYPGDVIVGAMVGVLSAMVAFYLFRWVYSLVAKKQAA</sequence>